<evidence type="ECO:0000256" key="1">
    <source>
        <dbReference type="ARBA" id="ARBA00022714"/>
    </source>
</evidence>
<organism evidence="8 9">
    <name type="scientific">Propylenella binzhouense</name>
    <dbReference type="NCBI Taxonomy" id="2555902"/>
    <lineage>
        <taxon>Bacteria</taxon>
        <taxon>Pseudomonadati</taxon>
        <taxon>Pseudomonadota</taxon>
        <taxon>Alphaproteobacteria</taxon>
        <taxon>Hyphomicrobiales</taxon>
        <taxon>Propylenellaceae</taxon>
        <taxon>Propylenella</taxon>
    </lineage>
</organism>
<keyword evidence="6" id="KW-1015">Disulfide bond</keyword>
<dbReference type="GO" id="GO:0005737">
    <property type="term" value="C:cytoplasm"/>
    <property type="evidence" value="ECO:0007669"/>
    <property type="project" value="TreeGrafter"/>
</dbReference>
<reference evidence="8" key="1">
    <citation type="submission" date="2019-03" db="EMBL/GenBank/DDBJ databases">
        <title>Afifella sp. nov., isolated from activated sludge.</title>
        <authorList>
            <person name="Li Q."/>
            <person name="Liu Y."/>
        </authorList>
    </citation>
    <scope>NUCLEOTIDE SEQUENCE</scope>
    <source>
        <strain evidence="8">L72</strain>
    </source>
</reference>
<dbReference type="EMBL" id="SPKJ01000065">
    <property type="protein sequence ID" value="MYZ49234.1"/>
    <property type="molecule type" value="Genomic_DNA"/>
</dbReference>
<name>A0A964WUP1_9HYPH</name>
<keyword evidence="2" id="KW-0479">Metal-binding</keyword>
<dbReference type="InterPro" id="IPR005805">
    <property type="entry name" value="Rieske_Fe-S_prot_C"/>
</dbReference>
<dbReference type="InterPro" id="IPR036188">
    <property type="entry name" value="FAD/NAD-bd_sf"/>
</dbReference>
<accession>A0A964WUP1</accession>
<gene>
    <name evidence="8" type="ORF">E4O86_16100</name>
</gene>
<dbReference type="Pfam" id="PF00355">
    <property type="entry name" value="Rieske"/>
    <property type="match status" value="1"/>
</dbReference>
<sequence length="511" mass="54763">MNSGSERSSSLWMEIDAAEGPPSLSGEERADILVVGSGIAGLSAAYELTQAGRSVIVLDRGPLSGGMSARTTAHLASDCDDYYHALVSSLGLEAARTFHQSHVAAINRIEAIQEAEAIDCDFARLDGYLFAASEGDVGLLDRELEACQRVGVTGVERLESAPLPGAAGRACLRFSGQGRFHPRKYMNGLIAALRRDGARLYANSPVESVEEADGGVVAKCVGGARVRCDAAVIATNSPVNDWMAIHTKQAPYRTYAFAAPVPKGSVPDALFWDTADPYHYVRLQPRNDDEDVLIVGGEDHKTGHAGADEIRERIERLEAWARGFFPTMGIVERIWSGQVLEPTDRLPYIGRNHGNAAIYVATGDSGQGMTSGVAAGILLRELVLGREHAWAAAFDPRRKPASVAAATEYLKENLDVAARMLAHVTPGEVKSVEDLPPGSGAIIRRGLGKIAAYRAESGRLYLHSASCTHAGCVLEWNPFEMCWDCPCHGSQFAPDGEVLNGPAIHPLRNPD</sequence>
<dbReference type="PRINTS" id="PR00162">
    <property type="entry name" value="RIESKE"/>
</dbReference>
<evidence type="ECO:0000256" key="5">
    <source>
        <dbReference type="ARBA" id="ARBA00023014"/>
    </source>
</evidence>
<keyword evidence="4" id="KW-0408">Iron</keyword>
<keyword evidence="1" id="KW-0001">2Fe-2S</keyword>
<proteinExistence type="predicted"/>
<dbReference type="RefSeq" id="WP_161141576.1">
    <property type="nucleotide sequence ID" value="NZ_SPKJ01000065.1"/>
</dbReference>
<dbReference type="InterPro" id="IPR017941">
    <property type="entry name" value="Rieske_2Fe-2S"/>
</dbReference>
<keyword evidence="3" id="KW-0560">Oxidoreductase</keyword>
<dbReference type="PANTHER" id="PTHR13847">
    <property type="entry name" value="SARCOSINE DEHYDROGENASE-RELATED"/>
    <property type="match status" value="1"/>
</dbReference>
<dbReference type="InterPro" id="IPR006076">
    <property type="entry name" value="FAD-dep_OxRdtase"/>
</dbReference>
<dbReference type="GO" id="GO:0051537">
    <property type="term" value="F:2 iron, 2 sulfur cluster binding"/>
    <property type="evidence" value="ECO:0007669"/>
    <property type="project" value="UniProtKB-KW"/>
</dbReference>
<evidence type="ECO:0000256" key="2">
    <source>
        <dbReference type="ARBA" id="ARBA00022723"/>
    </source>
</evidence>
<dbReference type="FunFam" id="2.102.10.10:FF:000014">
    <property type="entry name" value="Oxidoreductase, FAD dependent"/>
    <property type="match status" value="1"/>
</dbReference>
<dbReference type="Gene3D" id="3.30.9.10">
    <property type="entry name" value="D-Amino Acid Oxidase, subunit A, domain 2"/>
    <property type="match status" value="1"/>
</dbReference>
<dbReference type="GO" id="GO:0016020">
    <property type="term" value="C:membrane"/>
    <property type="evidence" value="ECO:0007669"/>
    <property type="project" value="InterPro"/>
</dbReference>
<dbReference type="InterPro" id="IPR036922">
    <property type="entry name" value="Rieske_2Fe-2S_sf"/>
</dbReference>
<dbReference type="Proteomes" id="UP000773614">
    <property type="component" value="Unassembled WGS sequence"/>
</dbReference>
<evidence type="ECO:0000256" key="4">
    <source>
        <dbReference type="ARBA" id="ARBA00023004"/>
    </source>
</evidence>
<feature type="domain" description="Rieske" evidence="7">
    <location>
        <begin position="427"/>
        <end position="511"/>
    </location>
</feature>
<evidence type="ECO:0000256" key="6">
    <source>
        <dbReference type="ARBA" id="ARBA00023157"/>
    </source>
</evidence>
<evidence type="ECO:0000313" key="8">
    <source>
        <dbReference type="EMBL" id="MYZ49234.1"/>
    </source>
</evidence>
<dbReference type="SUPFAM" id="SSF51971">
    <property type="entry name" value="Nucleotide-binding domain"/>
    <property type="match status" value="1"/>
</dbReference>
<dbReference type="OrthoDB" id="311718at2"/>
<dbReference type="Pfam" id="PF01266">
    <property type="entry name" value="DAO"/>
    <property type="match status" value="1"/>
</dbReference>
<keyword evidence="9" id="KW-1185">Reference proteome</keyword>
<evidence type="ECO:0000259" key="7">
    <source>
        <dbReference type="PROSITE" id="PS51296"/>
    </source>
</evidence>
<dbReference type="GO" id="GO:0016491">
    <property type="term" value="F:oxidoreductase activity"/>
    <property type="evidence" value="ECO:0007669"/>
    <property type="project" value="UniProtKB-KW"/>
</dbReference>
<dbReference type="Gene3D" id="2.102.10.10">
    <property type="entry name" value="Rieske [2Fe-2S] iron-sulphur domain"/>
    <property type="match status" value="1"/>
</dbReference>
<dbReference type="SUPFAM" id="SSF50022">
    <property type="entry name" value="ISP domain"/>
    <property type="match status" value="1"/>
</dbReference>
<comment type="caution">
    <text evidence="8">The sequence shown here is derived from an EMBL/GenBank/DDBJ whole genome shotgun (WGS) entry which is preliminary data.</text>
</comment>
<protein>
    <submittedName>
        <fullName evidence="8">FAD-dependent oxidoreductase</fullName>
    </submittedName>
</protein>
<dbReference type="Gene3D" id="3.50.50.60">
    <property type="entry name" value="FAD/NAD(P)-binding domain"/>
    <property type="match status" value="1"/>
</dbReference>
<dbReference type="PANTHER" id="PTHR13847:SF281">
    <property type="entry name" value="FAD DEPENDENT OXIDOREDUCTASE DOMAIN-CONTAINING PROTEIN"/>
    <property type="match status" value="1"/>
</dbReference>
<keyword evidence="5" id="KW-0411">Iron-sulfur</keyword>
<evidence type="ECO:0000256" key="3">
    <source>
        <dbReference type="ARBA" id="ARBA00023002"/>
    </source>
</evidence>
<dbReference type="PROSITE" id="PS51296">
    <property type="entry name" value="RIESKE"/>
    <property type="match status" value="1"/>
</dbReference>
<dbReference type="AlphaFoldDB" id="A0A964WUP1"/>
<dbReference type="GO" id="GO:0046872">
    <property type="term" value="F:metal ion binding"/>
    <property type="evidence" value="ECO:0007669"/>
    <property type="project" value="UniProtKB-KW"/>
</dbReference>
<evidence type="ECO:0000313" key="9">
    <source>
        <dbReference type="Proteomes" id="UP000773614"/>
    </source>
</evidence>